<evidence type="ECO:0000313" key="2">
    <source>
        <dbReference type="EMBL" id="RXQ97517.1"/>
    </source>
</evidence>
<gene>
    <name evidence="2" type="ORF">EO244_01115</name>
</gene>
<dbReference type="EMBL" id="SAXA01000001">
    <property type="protein sequence ID" value="RXQ97517.1"/>
    <property type="molecule type" value="Genomic_DNA"/>
</dbReference>
<dbReference type="OrthoDB" id="9786494at2"/>
<dbReference type="GO" id="GO:0004808">
    <property type="term" value="F:tRNA (5-methylaminomethyl-2-thiouridylate)(34)-methyltransferase activity"/>
    <property type="evidence" value="ECO:0007669"/>
    <property type="project" value="InterPro"/>
</dbReference>
<keyword evidence="3" id="KW-1185">Reference proteome</keyword>
<dbReference type="InterPro" id="IPR008471">
    <property type="entry name" value="MnmC-like_methylTransf"/>
</dbReference>
<dbReference type="RefSeq" id="WP_129252106.1">
    <property type="nucleotide sequence ID" value="NZ_SAXA01000001.1"/>
</dbReference>
<dbReference type="InterPro" id="IPR047785">
    <property type="entry name" value="tRNA_MNMC2"/>
</dbReference>
<keyword evidence="2" id="KW-0808">Transferase</keyword>
<evidence type="ECO:0000313" key="3">
    <source>
        <dbReference type="Proteomes" id="UP000289703"/>
    </source>
</evidence>
<dbReference type="PANTHER" id="PTHR39963">
    <property type="entry name" value="SLL0983 PROTEIN"/>
    <property type="match status" value="1"/>
</dbReference>
<dbReference type="Pfam" id="PF05430">
    <property type="entry name" value="Methyltransf_30"/>
    <property type="match status" value="1"/>
</dbReference>
<dbReference type="NCBIfam" id="NF033855">
    <property type="entry name" value="tRNA_MNMC2"/>
    <property type="match status" value="1"/>
</dbReference>
<comment type="caution">
    <text evidence="2">The sequence shown here is derived from an EMBL/GenBank/DDBJ whole genome shotgun (WGS) entry which is preliminary data.</text>
</comment>
<dbReference type="GO" id="GO:0016645">
    <property type="term" value="F:oxidoreductase activity, acting on the CH-NH group of donors"/>
    <property type="evidence" value="ECO:0007669"/>
    <property type="project" value="InterPro"/>
</dbReference>
<protein>
    <submittedName>
        <fullName evidence="2">SAM-dependent methyltransferase</fullName>
    </submittedName>
</protein>
<dbReference type="AlphaFoldDB" id="A0A4V1N0J7"/>
<dbReference type="SUPFAM" id="SSF53335">
    <property type="entry name" value="S-adenosyl-L-methionine-dependent methyltransferases"/>
    <property type="match status" value="1"/>
</dbReference>
<dbReference type="GO" id="GO:0032259">
    <property type="term" value="P:methylation"/>
    <property type="evidence" value="ECO:0007669"/>
    <property type="project" value="UniProtKB-KW"/>
</dbReference>
<accession>A0A4V1N0J7</accession>
<proteinExistence type="predicted"/>
<dbReference type="PANTHER" id="PTHR39963:SF1">
    <property type="entry name" value="MNMC-LIKE METHYLTRANSFERASE DOMAIN-CONTAINING PROTEIN"/>
    <property type="match status" value="1"/>
</dbReference>
<sequence>MLKREIKLTEDGSHTIFIPELNEHYHSTHGAIQEAIHVYINTGLRFTDKNPIRILEIGFGTGLNAYLSLVEAETNKRLIEYHSIERYPVEEDQLKVLNYPQQIDFKNTGLFNKLHEVKWNQMCKVSDNFSLKKIEGDLKKINFKDKYDLIYFDAFAPDIQPELWSEEIFRKLYACSNTGAILVTYCSKGSVKRALRSSGFEVKRLAGPPGKHHILRATKIEDFNFDDQSEEI</sequence>
<name>A0A4V1N0J7_9BACT</name>
<dbReference type="Proteomes" id="UP000289703">
    <property type="component" value="Unassembled WGS sequence"/>
</dbReference>
<keyword evidence="2" id="KW-0489">Methyltransferase</keyword>
<dbReference type="InterPro" id="IPR029063">
    <property type="entry name" value="SAM-dependent_MTases_sf"/>
</dbReference>
<organism evidence="2 3">
    <name type="scientific">Ancylomarina salipaludis</name>
    <dbReference type="NCBI Taxonomy" id="2501299"/>
    <lineage>
        <taxon>Bacteria</taxon>
        <taxon>Pseudomonadati</taxon>
        <taxon>Bacteroidota</taxon>
        <taxon>Bacteroidia</taxon>
        <taxon>Marinilabiliales</taxon>
        <taxon>Marinifilaceae</taxon>
        <taxon>Ancylomarina</taxon>
    </lineage>
</organism>
<reference evidence="2 3" key="1">
    <citation type="submission" date="2019-01" db="EMBL/GenBank/DDBJ databases">
        <title>Ancylomarina salipaludis sp. nov., isolated from a salt marsh.</title>
        <authorList>
            <person name="Yoon J.-H."/>
        </authorList>
    </citation>
    <scope>NUCLEOTIDE SEQUENCE [LARGE SCALE GENOMIC DNA]</scope>
    <source>
        <strain evidence="2 3">SHSM-M15</strain>
    </source>
</reference>
<dbReference type="Gene3D" id="3.40.50.150">
    <property type="entry name" value="Vaccinia Virus protein VP39"/>
    <property type="match status" value="1"/>
</dbReference>
<feature type="domain" description="MnmC-like methyltransferase" evidence="1">
    <location>
        <begin position="131"/>
        <end position="219"/>
    </location>
</feature>
<evidence type="ECO:0000259" key="1">
    <source>
        <dbReference type="Pfam" id="PF05430"/>
    </source>
</evidence>